<dbReference type="InterPro" id="IPR005249">
    <property type="entry name" value="YqeK"/>
</dbReference>
<evidence type="ECO:0000256" key="5">
    <source>
        <dbReference type="ARBA" id="ARBA00023004"/>
    </source>
</evidence>
<dbReference type="Proteomes" id="UP001398420">
    <property type="component" value="Unassembled WGS sequence"/>
</dbReference>
<dbReference type="NCBIfam" id="TIGR00488">
    <property type="entry name" value="bis(5'-nucleosyl)-tetraphosphatase (symmetrical) YqeK"/>
    <property type="match status" value="1"/>
</dbReference>
<dbReference type="EMBL" id="JBCEWA010000002">
    <property type="protein sequence ID" value="MEL5987275.1"/>
    <property type="molecule type" value="Genomic_DNA"/>
</dbReference>
<keyword evidence="2" id="KW-0479">Metal-binding</keyword>
<proteinExistence type="predicted"/>
<keyword evidence="4 8" id="KW-0378">Hydrolase</keyword>
<protein>
    <recommendedName>
        <fullName evidence="1">bis(5'-nucleosyl)-tetraphosphatase (symmetrical)</fullName>
        <ecNumber evidence="1">3.6.1.41</ecNumber>
    </recommendedName>
</protein>
<gene>
    <name evidence="8" type="primary">yqeK</name>
    <name evidence="8" type="ORF">AAF454_02400</name>
</gene>
<evidence type="ECO:0000256" key="1">
    <source>
        <dbReference type="ARBA" id="ARBA00012506"/>
    </source>
</evidence>
<dbReference type="SMART" id="SM00471">
    <property type="entry name" value="HDc"/>
    <property type="match status" value="1"/>
</dbReference>
<keyword evidence="9" id="KW-1185">Reference proteome</keyword>
<dbReference type="InterPro" id="IPR003607">
    <property type="entry name" value="HD/PDEase_dom"/>
</dbReference>
<reference evidence="8 9" key="1">
    <citation type="submission" date="2024-04" db="EMBL/GenBank/DDBJ databases">
        <authorList>
            <person name="Wu Y.S."/>
            <person name="Zhang L."/>
        </authorList>
    </citation>
    <scope>NUCLEOTIDE SEQUENCE [LARGE SCALE GENOMIC DNA]</scope>
    <source>
        <strain evidence="8 9">KG-01</strain>
    </source>
</reference>
<name>A0ABU9LH75_9BACL</name>
<evidence type="ECO:0000256" key="3">
    <source>
        <dbReference type="ARBA" id="ARBA00022741"/>
    </source>
</evidence>
<dbReference type="PANTHER" id="PTHR35795:SF1">
    <property type="entry name" value="BIS(5'-NUCLEOSYL)-TETRAPHOSPHATASE, SYMMETRICAL"/>
    <property type="match status" value="1"/>
</dbReference>
<dbReference type="PROSITE" id="PS51831">
    <property type="entry name" value="HD"/>
    <property type="match status" value="1"/>
</dbReference>
<keyword evidence="5" id="KW-0408">Iron</keyword>
<dbReference type="EC" id="3.6.1.41" evidence="1"/>
<evidence type="ECO:0000256" key="2">
    <source>
        <dbReference type="ARBA" id="ARBA00022723"/>
    </source>
</evidence>
<feature type="domain" description="HD" evidence="7">
    <location>
        <begin position="18"/>
        <end position="132"/>
    </location>
</feature>
<dbReference type="InterPro" id="IPR051094">
    <property type="entry name" value="Diverse_Catalytic_Enzymes"/>
</dbReference>
<evidence type="ECO:0000259" key="7">
    <source>
        <dbReference type="PROSITE" id="PS51831"/>
    </source>
</evidence>
<dbReference type="Gene3D" id="1.10.3210.10">
    <property type="entry name" value="Hypothetical protein af1432"/>
    <property type="match status" value="1"/>
</dbReference>
<keyword evidence="3" id="KW-0547">Nucleotide-binding</keyword>
<sequence>MERQQLLAAIKDRMPEKRYIHTIGVADTAMKLAARFGEDVKKAEIAGILHDVCKYANRDWMKQVIEEQQMDPTLLAYHHELWHGPVGAYVAKTEFHIEDEDVLHAIRYHTTGRAGSSNLERIIYIADLIEPNRKFPGIDELREAAEVENLHDLSLRSVRHSIAFLMKQQQAVFPDSFKFYNDLLL</sequence>
<evidence type="ECO:0000313" key="9">
    <source>
        <dbReference type="Proteomes" id="UP001398420"/>
    </source>
</evidence>
<dbReference type="Pfam" id="PF01966">
    <property type="entry name" value="HD"/>
    <property type="match status" value="1"/>
</dbReference>
<evidence type="ECO:0000313" key="8">
    <source>
        <dbReference type="EMBL" id="MEL5987275.1"/>
    </source>
</evidence>
<organism evidence="8 9">
    <name type="scientific">Kurthia gibsonii</name>
    <dbReference type="NCBI Taxonomy" id="33946"/>
    <lineage>
        <taxon>Bacteria</taxon>
        <taxon>Bacillati</taxon>
        <taxon>Bacillota</taxon>
        <taxon>Bacilli</taxon>
        <taxon>Bacillales</taxon>
        <taxon>Caryophanaceae</taxon>
        <taxon>Kurthia</taxon>
    </lineage>
</organism>
<evidence type="ECO:0000256" key="4">
    <source>
        <dbReference type="ARBA" id="ARBA00022801"/>
    </source>
</evidence>
<accession>A0ABU9LH75</accession>
<comment type="caution">
    <text evidence="8">The sequence shown here is derived from an EMBL/GenBank/DDBJ whole genome shotgun (WGS) entry which is preliminary data.</text>
</comment>
<dbReference type="InterPro" id="IPR006675">
    <property type="entry name" value="HDIG_dom"/>
</dbReference>
<dbReference type="SUPFAM" id="SSF109604">
    <property type="entry name" value="HD-domain/PDEase-like"/>
    <property type="match status" value="1"/>
</dbReference>
<dbReference type="PANTHER" id="PTHR35795">
    <property type="entry name" value="SLR1885 PROTEIN"/>
    <property type="match status" value="1"/>
</dbReference>
<comment type="catalytic activity">
    <reaction evidence="6">
        <text>P(1),P(4)-bis(5'-adenosyl) tetraphosphate + H2O = 2 ADP + 2 H(+)</text>
        <dbReference type="Rhea" id="RHEA:24252"/>
        <dbReference type="ChEBI" id="CHEBI:15377"/>
        <dbReference type="ChEBI" id="CHEBI:15378"/>
        <dbReference type="ChEBI" id="CHEBI:58141"/>
        <dbReference type="ChEBI" id="CHEBI:456216"/>
        <dbReference type="EC" id="3.6.1.41"/>
    </reaction>
</comment>
<dbReference type="GO" id="GO:0008803">
    <property type="term" value="F:bis(5'-nucleosyl)-tetraphosphatase (symmetrical) activity"/>
    <property type="evidence" value="ECO:0007669"/>
    <property type="project" value="UniProtKB-EC"/>
</dbReference>
<dbReference type="NCBIfam" id="TIGR00277">
    <property type="entry name" value="HDIG"/>
    <property type="match status" value="1"/>
</dbReference>
<dbReference type="InterPro" id="IPR006674">
    <property type="entry name" value="HD_domain"/>
</dbReference>
<dbReference type="RefSeq" id="WP_068452529.1">
    <property type="nucleotide sequence ID" value="NZ_CP147847.1"/>
</dbReference>
<evidence type="ECO:0000256" key="6">
    <source>
        <dbReference type="ARBA" id="ARBA00049417"/>
    </source>
</evidence>
<dbReference type="CDD" id="cd00077">
    <property type="entry name" value="HDc"/>
    <property type="match status" value="1"/>
</dbReference>